<feature type="compositionally biased region" description="Low complexity" evidence="1">
    <location>
        <begin position="177"/>
        <end position="190"/>
    </location>
</feature>
<name>A0A0D2EIZ6_9EURO</name>
<feature type="region of interest" description="Disordered" evidence="1">
    <location>
        <begin position="113"/>
        <end position="190"/>
    </location>
</feature>
<organism evidence="2 3">
    <name type="scientific">Exophiala xenobiotica</name>
    <dbReference type="NCBI Taxonomy" id="348802"/>
    <lineage>
        <taxon>Eukaryota</taxon>
        <taxon>Fungi</taxon>
        <taxon>Dikarya</taxon>
        <taxon>Ascomycota</taxon>
        <taxon>Pezizomycotina</taxon>
        <taxon>Eurotiomycetes</taxon>
        <taxon>Chaetothyriomycetidae</taxon>
        <taxon>Chaetothyriales</taxon>
        <taxon>Herpotrichiellaceae</taxon>
        <taxon>Exophiala</taxon>
    </lineage>
</organism>
<evidence type="ECO:0000256" key="1">
    <source>
        <dbReference type="SAM" id="MobiDB-lite"/>
    </source>
</evidence>
<dbReference type="HOGENOM" id="CLU_1115764_0_0_1"/>
<reference evidence="2 3" key="1">
    <citation type="submission" date="2015-01" db="EMBL/GenBank/DDBJ databases">
        <title>The Genome Sequence of Exophiala xenobiotica CBS118157.</title>
        <authorList>
            <consortium name="The Broad Institute Genomics Platform"/>
            <person name="Cuomo C."/>
            <person name="de Hoog S."/>
            <person name="Gorbushina A."/>
            <person name="Stielow B."/>
            <person name="Teixiera M."/>
            <person name="Abouelleil A."/>
            <person name="Chapman S.B."/>
            <person name="Priest M."/>
            <person name="Young S.K."/>
            <person name="Wortman J."/>
            <person name="Nusbaum C."/>
            <person name="Birren B."/>
        </authorList>
    </citation>
    <scope>NUCLEOTIDE SEQUENCE [LARGE SCALE GENOMIC DNA]</scope>
    <source>
        <strain evidence="2 3">CBS 118157</strain>
    </source>
</reference>
<accession>A0A0D2EIZ6</accession>
<proteinExistence type="predicted"/>
<dbReference type="OrthoDB" id="4154195at2759"/>
<evidence type="ECO:0000313" key="2">
    <source>
        <dbReference type="EMBL" id="KIW54630.1"/>
    </source>
</evidence>
<protein>
    <submittedName>
        <fullName evidence="2">Uncharacterized protein</fullName>
    </submittedName>
</protein>
<sequence>MHMTRATDDPEFRKMAKAVRLRAEDMIPWEGQSDSWCLPLDQLAASPAITRLYVQFEKTKLNGIIQRRRVDQPAKRITRRHGPDIVYFLKDTPPVRENQFVVAIALEKPSIQQDMTSPTLKRRHEGDEIRTELGTLPRRSENSSSHENVLKPHQKTGQDNDTEPAATNVEQKKVNRTTDATAAATTEAPAELSPQWQAFVEKLRGEAEIAVSTLMDRGDEPVEWEEGDILELDTSEYLHPKAGPAGAMWISYNWI</sequence>
<evidence type="ECO:0000313" key="3">
    <source>
        <dbReference type="Proteomes" id="UP000054342"/>
    </source>
</evidence>
<keyword evidence="3" id="KW-1185">Reference proteome</keyword>
<dbReference type="RefSeq" id="XP_013315214.1">
    <property type="nucleotide sequence ID" value="XM_013459760.1"/>
</dbReference>
<dbReference type="EMBL" id="KN847320">
    <property type="protein sequence ID" value="KIW54630.1"/>
    <property type="molecule type" value="Genomic_DNA"/>
</dbReference>
<dbReference type="AlphaFoldDB" id="A0A0D2EIZ6"/>
<dbReference type="GeneID" id="25328887"/>
<dbReference type="Proteomes" id="UP000054342">
    <property type="component" value="Unassembled WGS sequence"/>
</dbReference>
<gene>
    <name evidence="2" type="ORF">PV05_06979</name>
</gene>